<organism evidence="1 2">
    <name type="scientific">Providencia stuartii</name>
    <dbReference type="NCBI Taxonomy" id="588"/>
    <lineage>
        <taxon>Bacteria</taxon>
        <taxon>Pseudomonadati</taxon>
        <taxon>Pseudomonadota</taxon>
        <taxon>Gammaproteobacteria</taxon>
        <taxon>Enterobacterales</taxon>
        <taxon>Morganellaceae</taxon>
        <taxon>Providencia</taxon>
    </lineage>
</organism>
<proteinExistence type="predicted"/>
<name>A0A1S1HTA9_PROST</name>
<evidence type="ECO:0000313" key="1">
    <source>
        <dbReference type="EMBL" id="OHT25217.1"/>
    </source>
</evidence>
<gene>
    <name evidence="1" type="ORF">A3Q29_14975</name>
</gene>
<comment type="caution">
    <text evidence="1">The sequence shown here is derived from an EMBL/GenBank/DDBJ whole genome shotgun (WGS) entry which is preliminary data.</text>
</comment>
<dbReference type="RefSeq" id="WP_070925755.1">
    <property type="nucleotide sequence ID" value="NZ_CANMXG010000009.1"/>
</dbReference>
<protein>
    <submittedName>
        <fullName evidence="1">Uncharacterized protein</fullName>
    </submittedName>
</protein>
<dbReference type="EMBL" id="LVIE01000057">
    <property type="protein sequence ID" value="OHT25217.1"/>
    <property type="molecule type" value="Genomic_DNA"/>
</dbReference>
<reference evidence="1 2" key="1">
    <citation type="submission" date="2016-03" db="EMBL/GenBank/DDBJ databases">
        <title>Genome sequence of Providencia stuartii strain, isolated from the salivary glands of larval Lucilia sericata.</title>
        <authorList>
            <person name="Yuan Y."/>
            <person name="Zhang Y."/>
            <person name="Fu S."/>
            <person name="Crippen T.L."/>
            <person name="Visi D."/>
            <person name="Benbow M.E."/>
            <person name="Allen M."/>
            <person name="Tomberlin J.K."/>
            <person name="Sze S.-H."/>
            <person name="Tarone A.M."/>
        </authorList>
    </citation>
    <scope>NUCLEOTIDE SEQUENCE [LARGE SCALE GENOMIC DNA]</scope>
    <source>
        <strain evidence="1 2">Crippen</strain>
    </source>
</reference>
<keyword evidence="2" id="KW-1185">Reference proteome</keyword>
<evidence type="ECO:0000313" key="2">
    <source>
        <dbReference type="Proteomes" id="UP000179588"/>
    </source>
</evidence>
<dbReference type="AlphaFoldDB" id="A0A1S1HTA9"/>
<dbReference type="GeneID" id="92277531"/>
<accession>A0A1S1HTA9</accession>
<dbReference type="Proteomes" id="UP000179588">
    <property type="component" value="Unassembled WGS sequence"/>
</dbReference>
<sequence length="70" mass="8047">MQIINQLAKSLNLSELDVELYLQNAPSKYKVYKIRKRTTGFRLIAQPTKKKKPKLTSIPQVLAYSRNLGV</sequence>